<dbReference type="GO" id="GO:0046872">
    <property type="term" value="F:metal ion binding"/>
    <property type="evidence" value="ECO:0007669"/>
    <property type="project" value="UniProtKB-KW"/>
</dbReference>
<evidence type="ECO:0000256" key="8">
    <source>
        <dbReference type="ARBA" id="ARBA00023049"/>
    </source>
</evidence>
<evidence type="ECO:0000256" key="1">
    <source>
        <dbReference type="ARBA" id="ARBA00022475"/>
    </source>
</evidence>
<keyword evidence="8 10" id="KW-0482">Metalloprotease</keyword>
<keyword evidence="4" id="KW-0479">Metal-binding</keyword>
<dbReference type="GO" id="GO:0006508">
    <property type="term" value="P:proteolysis"/>
    <property type="evidence" value="ECO:0007669"/>
    <property type="project" value="UniProtKB-KW"/>
</dbReference>
<protein>
    <submittedName>
        <fullName evidence="14">M48 family metalloprotease</fullName>
        <ecNumber evidence="14">3.4.24.-</ecNumber>
    </submittedName>
</protein>
<keyword evidence="3 12" id="KW-0812">Transmembrane</keyword>
<comment type="cofactor">
    <cofactor evidence="10">
        <name>Zn(2+)</name>
        <dbReference type="ChEBI" id="CHEBI:29105"/>
    </cofactor>
    <text evidence="10">Binds 1 zinc ion per subunit.</text>
</comment>
<evidence type="ECO:0000256" key="5">
    <source>
        <dbReference type="ARBA" id="ARBA00022801"/>
    </source>
</evidence>
<organism evidence="14 15">
    <name type="scientific">Yinghuangia soli</name>
    <dbReference type="NCBI Taxonomy" id="2908204"/>
    <lineage>
        <taxon>Bacteria</taxon>
        <taxon>Bacillati</taxon>
        <taxon>Actinomycetota</taxon>
        <taxon>Actinomycetes</taxon>
        <taxon>Kitasatosporales</taxon>
        <taxon>Streptomycetaceae</taxon>
        <taxon>Yinghuangia</taxon>
    </lineage>
</organism>
<dbReference type="GO" id="GO:0004222">
    <property type="term" value="F:metalloendopeptidase activity"/>
    <property type="evidence" value="ECO:0007669"/>
    <property type="project" value="InterPro"/>
</dbReference>
<evidence type="ECO:0000313" key="15">
    <source>
        <dbReference type="Proteomes" id="UP001165378"/>
    </source>
</evidence>
<comment type="similarity">
    <text evidence="10">Belongs to the peptidase M48 family.</text>
</comment>
<keyword evidence="15" id="KW-1185">Reference proteome</keyword>
<keyword evidence="7 12" id="KW-1133">Transmembrane helix</keyword>
<evidence type="ECO:0000256" key="12">
    <source>
        <dbReference type="SAM" id="Phobius"/>
    </source>
</evidence>
<sequence length="319" mass="34644">MALADEEKPPTYPGLPPAASFGTRPELDDLALASGRRHLKARQRGADKAALLRILVALPAALVSLLVVVAAFALISIGLAGLMGLTWLASGALAFHRPSEAFIARRILGMRRPNPAESRRLADVWAEVTRRAGVRQETYELWIQERADLDVTATAGHVVGVTAYAMDHLPNSRLAAVLAHELGHHVGGHSWAATLADWYALPARKTGRWLLRGLTKLVRSTSPRALLLTAGLLLVLGVFGYVLAIALHMWWLVLMLAITPPLTSWLHRRAEYRADDFAAGLGFGPELTAVLTDEHDPSNSDPLHAARLRHLHRTIGPGL</sequence>
<evidence type="ECO:0000256" key="7">
    <source>
        <dbReference type="ARBA" id="ARBA00022989"/>
    </source>
</evidence>
<dbReference type="PANTHER" id="PTHR43221:SF2">
    <property type="entry name" value="PROTEASE HTPX HOMOLOG"/>
    <property type="match status" value="1"/>
</dbReference>
<feature type="transmembrane region" description="Helical" evidence="12">
    <location>
        <begin position="225"/>
        <end position="243"/>
    </location>
</feature>
<evidence type="ECO:0000259" key="13">
    <source>
        <dbReference type="Pfam" id="PF01435"/>
    </source>
</evidence>
<feature type="transmembrane region" description="Helical" evidence="12">
    <location>
        <begin position="77"/>
        <end position="96"/>
    </location>
</feature>
<gene>
    <name evidence="14" type="ORF">LZ495_36215</name>
</gene>
<evidence type="ECO:0000313" key="14">
    <source>
        <dbReference type="EMBL" id="MCF2532627.1"/>
    </source>
</evidence>
<dbReference type="RefSeq" id="WP_235057401.1">
    <property type="nucleotide sequence ID" value="NZ_JAKFHA010000036.1"/>
</dbReference>
<dbReference type="Proteomes" id="UP001165378">
    <property type="component" value="Unassembled WGS sequence"/>
</dbReference>
<dbReference type="InterPro" id="IPR001915">
    <property type="entry name" value="Peptidase_M48"/>
</dbReference>
<comment type="caution">
    <text evidence="14">The sequence shown here is derived from an EMBL/GenBank/DDBJ whole genome shotgun (WGS) entry which is preliminary data.</text>
</comment>
<evidence type="ECO:0000256" key="9">
    <source>
        <dbReference type="ARBA" id="ARBA00023136"/>
    </source>
</evidence>
<evidence type="ECO:0000256" key="6">
    <source>
        <dbReference type="ARBA" id="ARBA00022833"/>
    </source>
</evidence>
<keyword evidence="5 10" id="KW-0378">Hydrolase</keyword>
<accession>A0AA41Q7F4</accession>
<dbReference type="EC" id="3.4.24.-" evidence="14"/>
<proteinExistence type="inferred from homology"/>
<keyword evidence="9 12" id="KW-0472">Membrane</keyword>
<evidence type="ECO:0000256" key="10">
    <source>
        <dbReference type="RuleBase" id="RU003983"/>
    </source>
</evidence>
<dbReference type="EMBL" id="JAKFHA010000036">
    <property type="protein sequence ID" value="MCF2532627.1"/>
    <property type="molecule type" value="Genomic_DNA"/>
</dbReference>
<dbReference type="InterPro" id="IPR050083">
    <property type="entry name" value="HtpX_protease"/>
</dbReference>
<evidence type="ECO:0000256" key="11">
    <source>
        <dbReference type="SAM" id="MobiDB-lite"/>
    </source>
</evidence>
<reference evidence="14" key="1">
    <citation type="submission" date="2022-01" db="EMBL/GenBank/DDBJ databases">
        <title>Genome-Based Taxonomic Classification of the Phylum Actinobacteria.</title>
        <authorList>
            <person name="Gao Y."/>
        </authorList>
    </citation>
    <scope>NUCLEOTIDE SEQUENCE</scope>
    <source>
        <strain evidence="14">KLBMP 8922</strain>
    </source>
</reference>
<feature type="region of interest" description="Disordered" evidence="11">
    <location>
        <begin position="1"/>
        <end position="23"/>
    </location>
</feature>
<dbReference type="AlphaFoldDB" id="A0AA41Q7F4"/>
<dbReference type="Pfam" id="PF01435">
    <property type="entry name" value="Peptidase_M48"/>
    <property type="match status" value="1"/>
</dbReference>
<evidence type="ECO:0000256" key="3">
    <source>
        <dbReference type="ARBA" id="ARBA00022692"/>
    </source>
</evidence>
<name>A0AA41Q7F4_9ACTN</name>
<evidence type="ECO:0000256" key="4">
    <source>
        <dbReference type="ARBA" id="ARBA00022723"/>
    </source>
</evidence>
<feature type="domain" description="Peptidase M48" evidence="13">
    <location>
        <begin position="115"/>
        <end position="311"/>
    </location>
</feature>
<keyword evidence="1" id="KW-1003">Cell membrane</keyword>
<feature type="transmembrane region" description="Helical" evidence="12">
    <location>
        <begin position="50"/>
        <end position="71"/>
    </location>
</feature>
<keyword evidence="2 10" id="KW-0645">Protease</keyword>
<keyword evidence="6 10" id="KW-0862">Zinc</keyword>
<dbReference type="PANTHER" id="PTHR43221">
    <property type="entry name" value="PROTEASE HTPX"/>
    <property type="match status" value="1"/>
</dbReference>
<evidence type="ECO:0000256" key="2">
    <source>
        <dbReference type="ARBA" id="ARBA00022670"/>
    </source>
</evidence>
<dbReference type="Gene3D" id="3.30.2010.10">
    <property type="entry name" value="Metalloproteases ('zincins'), catalytic domain"/>
    <property type="match status" value="1"/>
</dbReference>